<proteinExistence type="predicted"/>
<sequence>MGGAARGSIESKTLVKESVAGLHGCGAHMGTEYPKS</sequence>
<gene>
    <name evidence="1" type="ORF">F442_21139</name>
</gene>
<dbReference type="Proteomes" id="UP000018948">
    <property type="component" value="Unassembled WGS sequence"/>
</dbReference>
<name>W2Y550_PHYNI</name>
<evidence type="ECO:0000313" key="2">
    <source>
        <dbReference type="Proteomes" id="UP000018948"/>
    </source>
</evidence>
<reference evidence="1 2" key="1">
    <citation type="submission" date="2013-11" db="EMBL/GenBank/DDBJ databases">
        <title>The Genome Sequence of Phytophthora parasitica P10297.</title>
        <authorList>
            <consortium name="The Broad Institute Genomics Platform"/>
            <person name="Russ C."/>
            <person name="Tyler B."/>
            <person name="Panabieres F."/>
            <person name="Shan W."/>
            <person name="Tripathy S."/>
            <person name="Grunwald N."/>
            <person name="Machado M."/>
            <person name="Johnson C.S."/>
            <person name="Walker B."/>
            <person name="Young S.K."/>
            <person name="Zeng Q."/>
            <person name="Gargeya S."/>
            <person name="Fitzgerald M."/>
            <person name="Haas B."/>
            <person name="Abouelleil A."/>
            <person name="Allen A.W."/>
            <person name="Alvarado L."/>
            <person name="Arachchi H.M."/>
            <person name="Berlin A.M."/>
            <person name="Chapman S.B."/>
            <person name="Gainer-Dewar J."/>
            <person name="Goldberg J."/>
            <person name="Griggs A."/>
            <person name="Gujja S."/>
            <person name="Hansen M."/>
            <person name="Howarth C."/>
            <person name="Imamovic A."/>
            <person name="Ireland A."/>
            <person name="Larimer J."/>
            <person name="McCowan C."/>
            <person name="Murphy C."/>
            <person name="Pearson M."/>
            <person name="Poon T.W."/>
            <person name="Priest M."/>
            <person name="Roberts A."/>
            <person name="Saif S."/>
            <person name="Shea T."/>
            <person name="Sisk P."/>
            <person name="Sykes S."/>
            <person name="Wortman J."/>
            <person name="Nusbaum C."/>
            <person name="Birren B."/>
        </authorList>
    </citation>
    <scope>NUCLEOTIDE SEQUENCE [LARGE SCALE GENOMIC DNA]</scope>
    <source>
        <strain evidence="1 2">P10297</strain>
    </source>
</reference>
<accession>W2Y550</accession>
<organism evidence="1 2">
    <name type="scientific">Phytophthora nicotianae P10297</name>
    <dbReference type="NCBI Taxonomy" id="1317064"/>
    <lineage>
        <taxon>Eukaryota</taxon>
        <taxon>Sar</taxon>
        <taxon>Stramenopiles</taxon>
        <taxon>Oomycota</taxon>
        <taxon>Peronosporomycetes</taxon>
        <taxon>Peronosporales</taxon>
        <taxon>Peronosporaceae</taxon>
        <taxon>Phytophthora</taxon>
    </lineage>
</organism>
<dbReference type="EMBL" id="ANIY01004388">
    <property type="protein sequence ID" value="ETP29748.1"/>
    <property type="molecule type" value="Genomic_DNA"/>
</dbReference>
<comment type="caution">
    <text evidence="1">The sequence shown here is derived from an EMBL/GenBank/DDBJ whole genome shotgun (WGS) entry which is preliminary data.</text>
</comment>
<protein>
    <submittedName>
        <fullName evidence="1">Uncharacterized protein</fullName>
    </submittedName>
</protein>
<evidence type="ECO:0000313" key="1">
    <source>
        <dbReference type="EMBL" id="ETP29748.1"/>
    </source>
</evidence>
<dbReference type="AlphaFoldDB" id="W2Y550"/>